<evidence type="ECO:0000256" key="3">
    <source>
        <dbReference type="ARBA" id="ARBA00050769"/>
    </source>
</evidence>
<dbReference type="PANTHER" id="PTHR43353">
    <property type="entry name" value="SUCCINATE-SEMIALDEHYDE DEHYDROGENASE, MITOCHONDRIAL"/>
    <property type="match status" value="1"/>
</dbReference>
<feature type="domain" description="Aldehyde dehydrogenase" evidence="6">
    <location>
        <begin position="17"/>
        <end position="430"/>
    </location>
</feature>
<dbReference type="InterPro" id="IPR044151">
    <property type="entry name" value="ALDH_KGSADH"/>
</dbReference>
<accession>A0A5C6BY19</accession>
<comment type="similarity">
    <text evidence="1">Belongs to the aldehyde dehydrogenase family.</text>
</comment>
<name>A0A5C6BY19_9BACT</name>
<protein>
    <recommendedName>
        <fullName evidence="5">2,5-dioxovalerate dehydrogenase</fullName>
        <ecNumber evidence="5">1.2.1.26</ecNumber>
    </recommendedName>
</protein>
<dbReference type="CDD" id="cd07129">
    <property type="entry name" value="ALDH_KGSADH"/>
    <property type="match status" value="1"/>
</dbReference>
<dbReference type="InterPro" id="IPR016162">
    <property type="entry name" value="Ald_DH_N"/>
</dbReference>
<dbReference type="Proteomes" id="UP000319908">
    <property type="component" value="Unassembled WGS sequence"/>
</dbReference>
<organism evidence="7 8">
    <name type="scientific">Allorhodopirellula heiligendammensis</name>
    <dbReference type="NCBI Taxonomy" id="2714739"/>
    <lineage>
        <taxon>Bacteria</taxon>
        <taxon>Pseudomonadati</taxon>
        <taxon>Planctomycetota</taxon>
        <taxon>Planctomycetia</taxon>
        <taxon>Pirellulales</taxon>
        <taxon>Pirellulaceae</taxon>
        <taxon>Allorhodopirellula</taxon>
    </lineage>
</organism>
<dbReference type="InterPro" id="IPR050740">
    <property type="entry name" value="Aldehyde_DH_Superfamily"/>
</dbReference>
<evidence type="ECO:0000256" key="4">
    <source>
        <dbReference type="ARBA" id="ARBA00051918"/>
    </source>
</evidence>
<dbReference type="SUPFAM" id="SSF53720">
    <property type="entry name" value="ALDH-like"/>
    <property type="match status" value="1"/>
</dbReference>
<dbReference type="Gene3D" id="3.40.605.10">
    <property type="entry name" value="Aldehyde Dehydrogenase, Chain A, domain 1"/>
    <property type="match status" value="1"/>
</dbReference>
<dbReference type="InterPro" id="IPR016163">
    <property type="entry name" value="Ald_DH_C"/>
</dbReference>
<dbReference type="AlphaFoldDB" id="A0A5C6BY19"/>
<dbReference type="PANTHER" id="PTHR43353:SF3">
    <property type="entry name" value="ALDEHYDE DEHYDROGENASE-RELATED"/>
    <property type="match status" value="1"/>
</dbReference>
<dbReference type="Gene3D" id="3.40.309.10">
    <property type="entry name" value="Aldehyde Dehydrogenase, Chain A, domain 2"/>
    <property type="match status" value="1"/>
</dbReference>
<comment type="catalytic activity">
    <reaction evidence="3">
        <text>2,5-dioxopentanoate + NAD(+) + H2O = 2-oxoglutarate + NADH + 2 H(+)</text>
        <dbReference type="Rhea" id="RHEA:47152"/>
        <dbReference type="ChEBI" id="CHEBI:15377"/>
        <dbReference type="ChEBI" id="CHEBI:15378"/>
        <dbReference type="ChEBI" id="CHEBI:16810"/>
        <dbReference type="ChEBI" id="CHEBI:57540"/>
        <dbReference type="ChEBI" id="CHEBI:57945"/>
        <dbReference type="ChEBI" id="CHEBI:58136"/>
    </reaction>
</comment>
<dbReference type="InterPro" id="IPR016161">
    <property type="entry name" value="Ald_DH/histidinol_DH"/>
</dbReference>
<evidence type="ECO:0000256" key="1">
    <source>
        <dbReference type="ARBA" id="ARBA00009986"/>
    </source>
</evidence>
<evidence type="ECO:0000313" key="8">
    <source>
        <dbReference type="Proteomes" id="UP000319908"/>
    </source>
</evidence>
<reference evidence="7 8" key="1">
    <citation type="journal article" date="2020" name="Antonie Van Leeuwenhoek">
        <title>Rhodopirellula heiligendammensis sp. nov., Rhodopirellula pilleata sp. nov., and Rhodopirellula solitaria sp. nov. isolated from natural or artificial marine surfaces in Northern Germany and California, USA, and emended description of the genus Rhodopirellula.</title>
        <authorList>
            <person name="Kallscheuer N."/>
            <person name="Wiegand S."/>
            <person name="Jogler M."/>
            <person name="Boedeker C."/>
            <person name="Peeters S.H."/>
            <person name="Rast P."/>
            <person name="Heuer A."/>
            <person name="Jetten M.S.M."/>
            <person name="Rohde M."/>
            <person name="Jogler C."/>
        </authorList>
    </citation>
    <scope>NUCLEOTIDE SEQUENCE [LARGE SCALE GENOMIC DNA]</scope>
    <source>
        <strain evidence="7 8">Poly21</strain>
    </source>
</reference>
<comment type="catalytic activity">
    <reaction evidence="4">
        <text>2,5-dioxopentanoate + NADP(+) + H2O = 2-oxoglutarate + NADPH + 2 H(+)</text>
        <dbReference type="Rhea" id="RHEA:11296"/>
        <dbReference type="ChEBI" id="CHEBI:15377"/>
        <dbReference type="ChEBI" id="CHEBI:15378"/>
        <dbReference type="ChEBI" id="CHEBI:16810"/>
        <dbReference type="ChEBI" id="CHEBI:57783"/>
        <dbReference type="ChEBI" id="CHEBI:58136"/>
        <dbReference type="ChEBI" id="CHEBI:58349"/>
        <dbReference type="EC" id="1.2.1.26"/>
    </reaction>
</comment>
<keyword evidence="2 7" id="KW-0560">Oxidoreductase</keyword>
<dbReference type="EC" id="1.2.1.26" evidence="5"/>
<evidence type="ECO:0000313" key="7">
    <source>
        <dbReference type="EMBL" id="TWU16146.1"/>
    </source>
</evidence>
<gene>
    <name evidence="7" type="primary">aldH_1</name>
    <name evidence="7" type="ORF">Poly21_33510</name>
</gene>
<evidence type="ECO:0000256" key="2">
    <source>
        <dbReference type="ARBA" id="ARBA00023002"/>
    </source>
</evidence>
<dbReference type="InterPro" id="IPR015590">
    <property type="entry name" value="Aldehyde_DH_dom"/>
</dbReference>
<evidence type="ECO:0000259" key="6">
    <source>
        <dbReference type="Pfam" id="PF00171"/>
    </source>
</evidence>
<dbReference type="GO" id="GO:0047533">
    <property type="term" value="F:2,5-dioxovalerate dehydrogenase (NADP+) activity"/>
    <property type="evidence" value="ECO:0007669"/>
    <property type="project" value="UniProtKB-EC"/>
</dbReference>
<dbReference type="OrthoDB" id="9770537at2"/>
<dbReference type="EMBL" id="SJPU01000002">
    <property type="protein sequence ID" value="TWU16146.1"/>
    <property type="molecule type" value="Genomic_DNA"/>
</dbReference>
<comment type="caution">
    <text evidence="7">The sequence shown here is derived from an EMBL/GenBank/DDBJ whole genome shotgun (WGS) entry which is preliminary data.</text>
</comment>
<keyword evidence="8" id="KW-1185">Reference proteome</keyword>
<dbReference type="FunFam" id="3.40.605.10:FF:000037">
    <property type="entry name" value="NADP-dependent fatty aldehyde dehydrogenase"/>
    <property type="match status" value="1"/>
</dbReference>
<proteinExistence type="inferred from homology"/>
<sequence>MTITATDLRPVLIAGSWRDATSQSSFQATDPNCNATLEAAFPVSDWQDCDAALDAAVAAAAELRRLPAEKIAEFMELYADKIEAAKDALVESAFAETGLARSPRLADVELPRTSNQLRAAAAACRSGNWALPTIDTKAGIRSCYRALGPVCVFGPNNFPFAFNSVSGGDFAAAIAAGNPVIGKANSSHPETTRLLAELAHAAVMESGLPPATVQLIYRTSHADGERLVADPRVGATGYTGSRGAGLALKAAADKAGKPIYLELSSVNPVVITPGALAERGEKMVDEFVGSALMGAGQFCTNPGIVMLVAGAQTDAFIDAVQARYASTAAGTLLSPAVARSLSKSVQTLTGLGAELLTGGGEPESDRCAVANTLMRVDGGAFLNDPEGFQTEAFGNASLMVVADDVPQLCRAIDCLEGNLTGCVYSSEGDSEEAEVEQITFVLEPKVGRLLNDKMPTGVAVSAAMNHGGPYPATGHPGFTAVGIPASVLRFGKLTSFDNVRPSRLPCLLKDAAPTEQTVRLIDGQWRGGAV</sequence>
<dbReference type="Pfam" id="PF00171">
    <property type="entry name" value="Aldedh"/>
    <property type="match status" value="1"/>
</dbReference>
<dbReference type="RefSeq" id="WP_146407860.1">
    <property type="nucleotide sequence ID" value="NZ_SJPU01000002.1"/>
</dbReference>
<evidence type="ECO:0000256" key="5">
    <source>
        <dbReference type="ARBA" id="ARBA00067023"/>
    </source>
</evidence>